<dbReference type="GeneTree" id="ENSGT00940000157747"/>
<evidence type="ECO:0000313" key="3">
    <source>
        <dbReference type="Ensembl" id="ENSTNIP00000004548.1"/>
    </source>
</evidence>
<feature type="domain" description="Fibronectin type-III" evidence="2">
    <location>
        <begin position="71"/>
        <end position="169"/>
    </location>
</feature>
<reference evidence="4" key="1">
    <citation type="journal article" date="2004" name="Nature">
        <title>Genome duplication in the teleost fish Tetraodon nigroviridis reveals the early vertebrate proto-karyotype.</title>
        <authorList>
            <person name="Jaillon O."/>
            <person name="Aury J.-M."/>
            <person name="Brunet F."/>
            <person name="Petit J.-L."/>
            <person name="Stange-Thomann N."/>
            <person name="Mauceli E."/>
            <person name="Bouneau L."/>
            <person name="Fischer C."/>
            <person name="Ozouf-Costaz C."/>
            <person name="Bernot A."/>
            <person name="Nicaud S."/>
            <person name="Jaffe D."/>
            <person name="Fisher S."/>
            <person name="Lutfalla G."/>
            <person name="Dossat C."/>
            <person name="Segurens B."/>
            <person name="Dasilva C."/>
            <person name="Salanoubat M."/>
            <person name="Levy M."/>
            <person name="Boudet N."/>
            <person name="Castellano S."/>
            <person name="Anthouard V."/>
            <person name="Jubin C."/>
            <person name="Castelli V."/>
            <person name="Katinka M."/>
            <person name="Vacherie B."/>
            <person name="Biemont C."/>
            <person name="Skalli Z."/>
            <person name="Cattolico L."/>
            <person name="Poulain J."/>
            <person name="De Berardinis V."/>
            <person name="Cruaud C."/>
            <person name="Duprat S."/>
            <person name="Brottier P."/>
            <person name="Coutanceau J.-P."/>
            <person name="Gouzy J."/>
            <person name="Parra G."/>
            <person name="Lardier G."/>
            <person name="Chapple C."/>
            <person name="McKernan K.J."/>
            <person name="McEwan P."/>
            <person name="Bosak S."/>
            <person name="Kellis M."/>
            <person name="Volff J.-N."/>
            <person name="Guigo R."/>
            <person name="Zody M.C."/>
            <person name="Mesirov J."/>
            <person name="Lindblad-Toh K."/>
            <person name="Birren B."/>
            <person name="Nusbaum C."/>
            <person name="Kahn D."/>
            <person name="Robinson-Rechavi M."/>
            <person name="Laudet V."/>
            <person name="Schachter V."/>
            <person name="Quetier F."/>
            <person name="Saurin W."/>
            <person name="Scarpelli C."/>
            <person name="Wincker P."/>
            <person name="Lander E.S."/>
            <person name="Weissenbach J."/>
            <person name="Roest Crollius H."/>
        </authorList>
    </citation>
    <scope>NUCLEOTIDE SEQUENCE [LARGE SCALE GENOMIC DNA]</scope>
</reference>
<dbReference type="Pfam" id="PF00041">
    <property type="entry name" value="fn3"/>
    <property type="match status" value="1"/>
</dbReference>
<name>H3C8H6_TETNG</name>
<dbReference type="PANTHER" id="PTHR13817:SF73">
    <property type="entry name" value="FIBRONECTIN TYPE-III DOMAIN-CONTAINING PROTEIN"/>
    <property type="match status" value="1"/>
</dbReference>
<dbReference type="InterPro" id="IPR013783">
    <property type="entry name" value="Ig-like_fold"/>
</dbReference>
<accession>H3C8H6</accession>
<keyword evidence="4" id="KW-1185">Reference proteome</keyword>
<proteinExistence type="predicted"/>
<dbReference type="InterPro" id="IPR050964">
    <property type="entry name" value="Striated_Muscle_Regulatory"/>
</dbReference>
<dbReference type="InterPro" id="IPR003961">
    <property type="entry name" value="FN3_dom"/>
</dbReference>
<dbReference type="Ensembl" id="ENSTNIT00000004689.1">
    <property type="protein sequence ID" value="ENSTNIP00000004548.1"/>
    <property type="gene ID" value="ENSTNIG00000002113.1"/>
</dbReference>
<protein>
    <recommendedName>
        <fullName evidence="2">Fibronectin type-III domain-containing protein</fullName>
    </recommendedName>
</protein>
<evidence type="ECO:0000256" key="1">
    <source>
        <dbReference type="ARBA" id="ARBA00022737"/>
    </source>
</evidence>
<dbReference type="FunFam" id="2.60.40.10:FF:000301">
    <property type="entry name" value="Sidekick cell adhesion molecule 2"/>
    <property type="match status" value="1"/>
</dbReference>
<dbReference type="InterPro" id="IPR036116">
    <property type="entry name" value="FN3_sf"/>
</dbReference>
<evidence type="ECO:0000259" key="2">
    <source>
        <dbReference type="PROSITE" id="PS50853"/>
    </source>
</evidence>
<dbReference type="PROSITE" id="PS50853">
    <property type="entry name" value="FN3"/>
    <property type="match status" value="1"/>
</dbReference>
<dbReference type="SUPFAM" id="SSF49265">
    <property type="entry name" value="Fibronectin type III"/>
    <property type="match status" value="1"/>
</dbReference>
<dbReference type="PANTHER" id="PTHR13817">
    <property type="entry name" value="TITIN"/>
    <property type="match status" value="1"/>
</dbReference>
<dbReference type="Gene3D" id="2.60.40.10">
    <property type="entry name" value="Immunoglobulins"/>
    <property type="match status" value="2"/>
</dbReference>
<reference evidence="3" key="3">
    <citation type="submission" date="2025-09" db="UniProtKB">
        <authorList>
            <consortium name="Ensembl"/>
        </authorList>
    </citation>
    <scope>IDENTIFICATION</scope>
</reference>
<sequence length="202" mass="21928">VEGYRVIYQPTVPLQGVSKVVTVDVRGSWQRWLKARDLTTGATYTFSVQALTVSYGPPIRANLTAQPVQGAPGSPVEMSITKTSTALTLHWSEGDAGSAPVTGYVVESRPSDEGVWDSFIRLIPPSSRSVTVPLERLRSGISYEFRVIAINRYGYGQPSAPTAALAGNYTRQRAPTYTQMEIESVGQEVIRNVWCCAAAPCS</sequence>
<dbReference type="CDD" id="cd00063">
    <property type="entry name" value="FN3"/>
    <property type="match status" value="2"/>
</dbReference>
<dbReference type="AlphaFoldDB" id="H3C8H6"/>
<dbReference type="Proteomes" id="UP000007303">
    <property type="component" value="Unassembled WGS sequence"/>
</dbReference>
<dbReference type="PRINTS" id="PR00014">
    <property type="entry name" value="FNTYPEIII"/>
</dbReference>
<organism evidence="3 4">
    <name type="scientific">Tetraodon nigroviridis</name>
    <name type="common">Spotted green pufferfish</name>
    <name type="synonym">Chelonodon nigroviridis</name>
    <dbReference type="NCBI Taxonomy" id="99883"/>
    <lineage>
        <taxon>Eukaryota</taxon>
        <taxon>Metazoa</taxon>
        <taxon>Chordata</taxon>
        <taxon>Craniata</taxon>
        <taxon>Vertebrata</taxon>
        <taxon>Euteleostomi</taxon>
        <taxon>Actinopterygii</taxon>
        <taxon>Neopterygii</taxon>
        <taxon>Teleostei</taxon>
        <taxon>Neoteleostei</taxon>
        <taxon>Acanthomorphata</taxon>
        <taxon>Eupercaria</taxon>
        <taxon>Tetraodontiformes</taxon>
        <taxon>Tetradontoidea</taxon>
        <taxon>Tetraodontidae</taxon>
        <taxon>Tetraodon</taxon>
    </lineage>
</organism>
<keyword evidence="1" id="KW-0677">Repeat</keyword>
<evidence type="ECO:0000313" key="4">
    <source>
        <dbReference type="Proteomes" id="UP000007303"/>
    </source>
</evidence>
<dbReference type="HOGENOM" id="CLU_1357468_0_0_1"/>
<reference evidence="3" key="2">
    <citation type="submission" date="2025-08" db="UniProtKB">
        <authorList>
            <consortium name="Ensembl"/>
        </authorList>
    </citation>
    <scope>IDENTIFICATION</scope>
</reference>
<dbReference type="InParanoid" id="H3C8H6"/>
<dbReference type="SMART" id="SM00060">
    <property type="entry name" value="FN3"/>
    <property type="match status" value="1"/>
</dbReference>